<protein>
    <submittedName>
        <fullName evidence="2">Uncharacterized protein</fullName>
    </submittedName>
</protein>
<organism evidence="2 3">
    <name type="scientific">Salinisphaera aquimarina</name>
    <dbReference type="NCBI Taxonomy" id="2094031"/>
    <lineage>
        <taxon>Bacteria</taxon>
        <taxon>Pseudomonadati</taxon>
        <taxon>Pseudomonadota</taxon>
        <taxon>Gammaproteobacteria</taxon>
        <taxon>Salinisphaerales</taxon>
        <taxon>Salinisphaeraceae</taxon>
        <taxon>Salinisphaera</taxon>
    </lineage>
</organism>
<feature type="signal peptide" evidence="1">
    <location>
        <begin position="1"/>
        <end position="26"/>
    </location>
</feature>
<keyword evidence="1" id="KW-0732">Signal</keyword>
<sequence length="54" mass="5772">MRRALLTALIAMPLALALGATLPAMADADDLIPPTSAWKPHITFTRVISSRSNI</sequence>
<gene>
    <name evidence="2" type="ORF">ACFOSU_05195</name>
</gene>
<comment type="caution">
    <text evidence="2">The sequence shown here is derived from an EMBL/GenBank/DDBJ whole genome shotgun (WGS) entry which is preliminary data.</text>
</comment>
<reference evidence="3" key="1">
    <citation type="journal article" date="2019" name="Int. J. Syst. Evol. Microbiol.">
        <title>The Global Catalogue of Microorganisms (GCM) 10K type strain sequencing project: providing services to taxonomists for standard genome sequencing and annotation.</title>
        <authorList>
            <consortium name="The Broad Institute Genomics Platform"/>
            <consortium name="The Broad Institute Genome Sequencing Center for Infectious Disease"/>
            <person name="Wu L."/>
            <person name="Ma J."/>
        </authorList>
    </citation>
    <scope>NUCLEOTIDE SEQUENCE [LARGE SCALE GENOMIC DNA]</scope>
    <source>
        <strain evidence="3">KCTC 52640</strain>
    </source>
</reference>
<evidence type="ECO:0000313" key="3">
    <source>
        <dbReference type="Proteomes" id="UP001595462"/>
    </source>
</evidence>
<name>A0ABV7EKQ4_9GAMM</name>
<dbReference type="Proteomes" id="UP001595462">
    <property type="component" value="Unassembled WGS sequence"/>
</dbReference>
<evidence type="ECO:0000313" key="2">
    <source>
        <dbReference type="EMBL" id="MFC3103284.1"/>
    </source>
</evidence>
<proteinExistence type="predicted"/>
<feature type="chain" id="PRO_5046948936" evidence="1">
    <location>
        <begin position="27"/>
        <end position="54"/>
    </location>
</feature>
<dbReference type="RefSeq" id="WP_380687170.1">
    <property type="nucleotide sequence ID" value="NZ_JBHRSS010000003.1"/>
</dbReference>
<accession>A0ABV7EKQ4</accession>
<keyword evidence="3" id="KW-1185">Reference proteome</keyword>
<evidence type="ECO:0000256" key="1">
    <source>
        <dbReference type="SAM" id="SignalP"/>
    </source>
</evidence>
<dbReference type="EMBL" id="JBHRSS010000003">
    <property type="protein sequence ID" value="MFC3103284.1"/>
    <property type="molecule type" value="Genomic_DNA"/>
</dbReference>